<dbReference type="AlphaFoldDB" id="A0A0A2M142"/>
<feature type="domain" description="HTH cro/C1-type" evidence="1">
    <location>
        <begin position="62"/>
        <end position="115"/>
    </location>
</feature>
<protein>
    <submittedName>
        <fullName evidence="2">XRE family transcriptional regulator</fullName>
    </submittedName>
</protein>
<accession>A0A0A2M142</accession>
<gene>
    <name evidence="2" type="ORF">Q765_13095</name>
</gene>
<dbReference type="Gene3D" id="1.10.260.40">
    <property type="entry name" value="lambda repressor-like DNA-binding domains"/>
    <property type="match status" value="1"/>
</dbReference>
<dbReference type="OrthoDB" id="9796786at2"/>
<dbReference type="PANTHER" id="PTHR40455">
    <property type="entry name" value="ANTITOXIN HIGA"/>
    <property type="match status" value="1"/>
</dbReference>
<dbReference type="PANTHER" id="PTHR40455:SF1">
    <property type="entry name" value="ANTITOXIN HIGA"/>
    <property type="match status" value="1"/>
</dbReference>
<sequence>MLKLIKTEVQYEDTLARVYELMQLDLQPDTKESDELEILSMLVKKYEEEHYPVPEPTPLEAIKYKMEQMKISDAELSEILGARSRKSEILSGKRKLSLSMIRALKERLNISADILIQLY</sequence>
<dbReference type="GO" id="GO:0006355">
    <property type="term" value="P:regulation of DNA-templated transcription"/>
    <property type="evidence" value="ECO:0007669"/>
    <property type="project" value="InterPro"/>
</dbReference>
<dbReference type="InterPro" id="IPR039060">
    <property type="entry name" value="Antitox_HigA"/>
</dbReference>
<keyword evidence="3" id="KW-1185">Reference proteome</keyword>
<dbReference type="PROSITE" id="PS50943">
    <property type="entry name" value="HTH_CROC1"/>
    <property type="match status" value="1"/>
</dbReference>
<evidence type="ECO:0000259" key="1">
    <source>
        <dbReference type="PROSITE" id="PS50943"/>
    </source>
</evidence>
<reference evidence="2 3" key="1">
    <citation type="submission" date="2013-09" db="EMBL/GenBank/DDBJ databases">
        <authorList>
            <person name="Zeng Z."/>
            <person name="Chen C."/>
        </authorList>
    </citation>
    <scope>NUCLEOTIDE SEQUENCE [LARGE SCALE GENOMIC DNA]</scope>
    <source>
        <strain evidence="2 3">WB 3.3-2</strain>
    </source>
</reference>
<dbReference type="eggNOG" id="COG5499">
    <property type="taxonomic scope" value="Bacteria"/>
</dbReference>
<dbReference type="GO" id="GO:0001046">
    <property type="term" value="F:core promoter sequence-specific DNA binding"/>
    <property type="evidence" value="ECO:0007669"/>
    <property type="project" value="TreeGrafter"/>
</dbReference>
<evidence type="ECO:0000313" key="2">
    <source>
        <dbReference type="EMBL" id="KGO85994.1"/>
    </source>
</evidence>
<comment type="caution">
    <text evidence="2">The sequence shown here is derived from an EMBL/GenBank/DDBJ whole genome shotgun (WGS) entry which is preliminary data.</text>
</comment>
<dbReference type="InterPro" id="IPR001387">
    <property type="entry name" value="Cro/C1-type_HTH"/>
</dbReference>
<dbReference type="Proteomes" id="UP000030152">
    <property type="component" value="Unassembled WGS sequence"/>
</dbReference>
<dbReference type="SUPFAM" id="SSF47413">
    <property type="entry name" value="lambda repressor-like DNA-binding domains"/>
    <property type="match status" value="1"/>
</dbReference>
<organism evidence="2 3">
    <name type="scientific">Flavobacterium rivuli WB 3.3-2 = DSM 21788</name>
    <dbReference type="NCBI Taxonomy" id="1121895"/>
    <lineage>
        <taxon>Bacteria</taxon>
        <taxon>Pseudomonadati</taxon>
        <taxon>Bacteroidota</taxon>
        <taxon>Flavobacteriia</taxon>
        <taxon>Flavobacteriales</taxon>
        <taxon>Flavobacteriaceae</taxon>
        <taxon>Flavobacterium</taxon>
    </lineage>
</organism>
<dbReference type="InterPro" id="IPR010982">
    <property type="entry name" value="Lambda_DNA-bd_dom_sf"/>
</dbReference>
<evidence type="ECO:0000313" key="3">
    <source>
        <dbReference type="Proteomes" id="UP000030152"/>
    </source>
</evidence>
<dbReference type="EMBL" id="JRLX01000014">
    <property type="protein sequence ID" value="KGO85994.1"/>
    <property type="molecule type" value="Genomic_DNA"/>
</dbReference>
<name>A0A0A2M142_9FLAO</name>
<proteinExistence type="predicted"/>
<dbReference type="RefSeq" id="WP_020214735.1">
    <property type="nucleotide sequence ID" value="NZ_JRLX01000014.1"/>
</dbReference>
<dbReference type="STRING" id="1121895.GCA_000378485_03559"/>